<proteinExistence type="predicted"/>
<accession>A0A669CXY6</accession>
<name>A0A669CXY6_ORENI</name>
<reference evidence="2" key="3">
    <citation type="submission" date="2025-09" db="UniProtKB">
        <authorList>
            <consortium name="Ensembl"/>
        </authorList>
    </citation>
    <scope>IDENTIFICATION</scope>
</reference>
<dbReference type="Proteomes" id="UP000005207">
    <property type="component" value="Linkage group LG2"/>
</dbReference>
<dbReference type="InterPro" id="IPR009079">
    <property type="entry name" value="4_helix_cytokine-like_core"/>
</dbReference>
<feature type="chain" id="PRO_5025523653" evidence="1">
    <location>
        <begin position="24"/>
        <end position="143"/>
    </location>
</feature>
<evidence type="ECO:0000313" key="2">
    <source>
        <dbReference type="Ensembl" id="ENSONIP00000052971.1"/>
    </source>
</evidence>
<dbReference type="Ensembl" id="ENSONIT00000028270.2">
    <property type="protein sequence ID" value="ENSONIP00000052971.1"/>
    <property type="gene ID" value="ENSONIG00000022412.2"/>
</dbReference>
<dbReference type="InParanoid" id="A0A669CXY6"/>
<protein>
    <submittedName>
        <fullName evidence="2">Uncharacterized protein</fullName>
    </submittedName>
</protein>
<dbReference type="AlphaFoldDB" id="A0A669CXY6"/>
<dbReference type="GeneTree" id="ENSGT00940000177064"/>
<keyword evidence="3" id="KW-1185">Reference proteome</keyword>
<organism evidence="2 3">
    <name type="scientific">Oreochromis niloticus</name>
    <name type="common">Nile tilapia</name>
    <name type="synonym">Tilapia nilotica</name>
    <dbReference type="NCBI Taxonomy" id="8128"/>
    <lineage>
        <taxon>Eukaryota</taxon>
        <taxon>Metazoa</taxon>
        <taxon>Chordata</taxon>
        <taxon>Craniata</taxon>
        <taxon>Vertebrata</taxon>
        <taxon>Euteleostomi</taxon>
        <taxon>Actinopterygii</taxon>
        <taxon>Neopterygii</taxon>
        <taxon>Teleostei</taxon>
        <taxon>Neoteleostei</taxon>
        <taxon>Acanthomorphata</taxon>
        <taxon>Ovalentaria</taxon>
        <taxon>Cichlomorphae</taxon>
        <taxon>Cichliformes</taxon>
        <taxon>Cichlidae</taxon>
        <taxon>African cichlids</taxon>
        <taxon>Pseudocrenilabrinae</taxon>
        <taxon>Oreochromini</taxon>
        <taxon>Oreochromis</taxon>
    </lineage>
</organism>
<dbReference type="OMA" id="FIRIAFW"/>
<reference evidence="3" key="1">
    <citation type="submission" date="2012-01" db="EMBL/GenBank/DDBJ databases">
        <title>The Genome Sequence of Oreochromis niloticus (Nile Tilapia).</title>
        <authorList>
            <consortium name="Broad Institute Genome Assembly Team"/>
            <consortium name="Broad Institute Sequencing Platform"/>
            <person name="Di Palma F."/>
            <person name="Johnson J."/>
            <person name="Lander E.S."/>
            <person name="Lindblad-Toh K."/>
        </authorList>
    </citation>
    <scope>NUCLEOTIDE SEQUENCE [LARGE SCALE GENOMIC DNA]</scope>
</reference>
<feature type="signal peptide" evidence="1">
    <location>
        <begin position="1"/>
        <end position="23"/>
    </location>
</feature>
<evidence type="ECO:0000313" key="3">
    <source>
        <dbReference type="Proteomes" id="UP000005207"/>
    </source>
</evidence>
<reference evidence="2" key="2">
    <citation type="submission" date="2025-08" db="UniProtKB">
        <authorList>
            <consortium name="Ensembl"/>
        </authorList>
    </citation>
    <scope>IDENTIFICATION</scope>
</reference>
<keyword evidence="1" id="KW-0732">Signal</keyword>
<dbReference type="SUPFAM" id="SSF47266">
    <property type="entry name" value="4-helical cytokines"/>
    <property type="match status" value="1"/>
</dbReference>
<evidence type="ECO:0000256" key="1">
    <source>
        <dbReference type="SAM" id="SignalP"/>
    </source>
</evidence>
<sequence>MKHFIRIAFWIVTIAVFCWNTQGKPISKPLIEMSDLTLLKNVRCIDGSEFYAPENIEKECFINALNCVTLELERTNKSEECRDPGKRIPQSLEVLDNIIKELNQKNLTPHNSSKCNCHLWPEKNFASFADDIMTLLHKINTEV</sequence>
<dbReference type="Gene3D" id="1.20.1250.70">
    <property type="entry name" value="Interleukin-15/Interleukin-21"/>
    <property type="match status" value="1"/>
</dbReference>
<dbReference type="SMR" id="A0A669CXY6"/>